<evidence type="ECO:0000313" key="2">
    <source>
        <dbReference type="Proteomes" id="UP001419268"/>
    </source>
</evidence>
<accession>A0AAP0KVG8</accession>
<name>A0AAP0KVG8_9MAGN</name>
<organism evidence="1 2">
    <name type="scientific">Stephania cephalantha</name>
    <dbReference type="NCBI Taxonomy" id="152367"/>
    <lineage>
        <taxon>Eukaryota</taxon>
        <taxon>Viridiplantae</taxon>
        <taxon>Streptophyta</taxon>
        <taxon>Embryophyta</taxon>
        <taxon>Tracheophyta</taxon>
        <taxon>Spermatophyta</taxon>
        <taxon>Magnoliopsida</taxon>
        <taxon>Ranunculales</taxon>
        <taxon>Menispermaceae</taxon>
        <taxon>Menispermoideae</taxon>
        <taxon>Cissampelideae</taxon>
        <taxon>Stephania</taxon>
    </lineage>
</organism>
<gene>
    <name evidence="1" type="ORF">Scep_005564</name>
</gene>
<protein>
    <submittedName>
        <fullName evidence="1">Uncharacterized protein</fullName>
    </submittedName>
</protein>
<sequence length="270" mass="29754">MDNRWLTIHTVCLDLLESPEVREVKDMKMLGDSSLEGQTKGVGSTETTLKDLAVMSIPGSSYLVEDIKQDPMLKERDQCCHTGNSCENGELHTVYGAAPCSEATIKQFDSETTQGLEQTTKSWDESTSMQDDNLFSQHFSNLSADIKDAEEFKLKDQTSASEVTAVQKTVDECREALLSLDAAAERSLQLFSNLSSQISREEGADIYEKAVGVLPSVMEKLNALACVLQSDSRSEAASRTNVENCSFEPILEKFAESLSNKVLELVKKSM</sequence>
<evidence type="ECO:0000313" key="1">
    <source>
        <dbReference type="EMBL" id="KAK9158990.1"/>
    </source>
</evidence>
<dbReference type="Proteomes" id="UP001419268">
    <property type="component" value="Unassembled WGS sequence"/>
</dbReference>
<dbReference type="AlphaFoldDB" id="A0AAP0KVG8"/>
<reference evidence="1 2" key="1">
    <citation type="submission" date="2024-01" db="EMBL/GenBank/DDBJ databases">
        <title>Genome assemblies of Stephania.</title>
        <authorList>
            <person name="Yang L."/>
        </authorList>
    </citation>
    <scope>NUCLEOTIDE SEQUENCE [LARGE SCALE GENOMIC DNA]</scope>
    <source>
        <strain evidence="1">JXDWG</strain>
        <tissue evidence="1">Leaf</tissue>
    </source>
</reference>
<comment type="caution">
    <text evidence="1">The sequence shown here is derived from an EMBL/GenBank/DDBJ whole genome shotgun (WGS) entry which is preliminary data.</text>
</comment>
<keyword evidence="2" id="KW-1185">Reference proteome</keyword>
<proteinExistence type="predicted"/>
<dbReference type="EMBL" id="JBBNAG010000002">
    <property type="protein sequence ID" value="KAK9158990.1"/>
    <property type="molecule type" value="Genomic_DNA"/>
</dbReference>